<dbReference type="InterPro" id="IPR013083">
    <property type="entry name" value="Znf_RING/FYVE/PHD"/>
</dbReference>
<dbReference type="Pfam" id="PF00035">
    <property type="entry name" value="dsrm"/>
    <property type="match status" value="1"/>
</dbReference>
<dbReference type="Gene3D" id="3.30.160.20">
    <property type="match status" value="1"/>
</dbReference>
<evidence type="ECO:0000313" key="4">
    <source>
        <dbReference type="Proteomes" id="UP001218188"/>
    </source>
</evidence>
<dbReference type="InterPro" id="IPR011009">
    <property type="entry name" value="Kinase-like_dom_sf"/>
</dbReference>
<proteinExistence type="predicted"/>
<protein>
    <recommendedName>
        <fullName evidence="2">DRBM domain-containing protein</fullName>
    </recommendedName>
</protein>
<dbReference type="GO" id="GO:0003723">
    <property type="term" value="F:RNA binding"/>
    <property type="evidence" value="ECO:0007669"/>
    <property type="project" value="UniProtKB-UniRule"/>
</dbReference>
<dbReference type="CDD" id="cd15489">
    <property type="entry name" value="PHD_SF"/>
    <property type="match status" value="1"/>
</dbReference>
<dbReference type="Proteomes" id="UP001218188">
    <property type="component" value="Unassembled WGS sequence"/>
</dbReference>
<dbReference type="SUPFAM" id="SSF56112">
    <property type="entry name" value="Protein kinase-like (PK-like)"/>
    <property type="match status" value="1"/>
</dbReference>
<accession>A0AAD6S872</accession>
<gene>
    <name evidence="3" type="ORF">C8F04DRAFT_1136262</name>
</gene>
<dbReference type="Gene3D" id="3.30.40.10">
    <property type="entry name" value="Zinc/RING finger domain, C3HC4 (zinc finger)"/>
    <property type="match status" value="1"/>
</dbReference>
<dbReference type="PROSITE" id="PS50137">
    <property type="entry name" value="DS_RBD"/>
    <property type="match status" value="1"/>
</dbReference>
<dbReference type="Gene3D" id="1.10.510.10">
    <property type="entry name" value="Transferase(Phosphotransferase) domain 1"/>
    <property type="match status" value="1"/>
</dbReference>
<reference evidence="3" key="1">
    <citation type="submission" date="2023-03" db="EMBL/GenBank/DDBJ databases">
        <title>Massive genome expansion in bonnet fungi (Mycena s.s.) driven by repeated elements and novel gene families across ecological guilds.</title>
        <authorList>
            <consortium name="Lawrence Berkeley National Laboratory"/>
            <person name="Harder C.B."/>
            <person name="Miyauchi S."/>
            <person name="Viragh M."/>
            <person name="Kuo A."/>
            <person name="Thoen E."/>
            <person name="Andreopoulos B."/>
            <person name="Lu D."/>
            <person name="Skrede I."/>
            <person name="Drula E."/>
            <person name="Henrissat B."/>
            <person name="Morin E."/>
            <person name="Kohler A."/>
            <person name="Barry K."/>
            <person name="LaButti K."/>
            <person name="Morin E."/>
            <person name="Salamov A."/>
            <person name="Lipzen A."/>
            <person name="Mereny Z."/>
            <person name="Hegedus B."/>
            <person name="Baldrian P."/>
            <person name="Stursova M."/>
            <person name="Weitz H."/>
            <person name="Taylor A."/>
            <person name="Grigoriev I.V."/>
            <person name="Nagy L.G."/>
            <person name="Martin F."/>
            <person name="Kauserud H."/>
        </authorList>
    </citation>
    <scope>NUCLEOTIDE SEQUENCE</scope>
    <source>
        <strain evidence="3">CBHHK200</strain>
    </source>
</reference>
<evidence type="ECO:0000256" key="1">
    <source>
        <dbReference type="PROSITE-ProRule" id="PRU00266"/>
    </source>
</evidence>
<sequence>MSFVSNSKNFTINAGVCNNVKGNIYNYTFAGDRERDTLEDRRYEPDGIELIPRQDIKLLREIGSGPGYFLHSGTKRGRRVIMKVFDAHPNAREQLDSTLAMSRMLMHSNVLRVEGFSFPSSMHHFIAYENVHCKNADGPLADALKDDGDRSLRLAFTMVAGFAAGLNYLDVQGLAVANMGVQNFDVLLDINDRFILSVNPEWTPTDLVSDEHSANGTAWNVFNALCAKVLRSANHVIHAQEIERDPVPFERLPAIPGQKLPLRAAAQCGDAPDADPSDIPSIIARREYVWRSIDHETNSLSDVAGRMALDLGFELSSVNRFTWTDTKSPHRCPGYVREEITVAMFKAASAIVSRDAPSPLEICPICQEVVSHDEEFACVCGDPSPGVRPTMRCIVCKKWSHANCVGSPKELTCQACMESVGSSNLPFPPPPDVDHNRTKLNNIGQRRGVVVEYSDTSGTITQAIWTSVVYLNRSAYGRGTGSTKGEARERAAIRALVVIARGD</sequence>
<dbReference type="InterPro" id="IPR011011">
    <property type="entry name" value="Znf_FYVE_PHD"/>
</dbReference>
<comment type="caution">
    <text evidence="3">The sequence shown here is derived from an EMBL/GenBank/DDBJ whole genome shotgun (WGS) entry which is preliminary data.</text>
</comment>
<evidence type="ECO:0000313" key="3">
    <source>
        <dbReference type="EMBL" id="KAJ7022936.1"/>
    </source>
</evidence>
<dbReference type="EMBL" id="JARJCM010000199">
    <property type="protein sequence ID" value="KAJ7022936.1"/>
    <property type="molecule type" value="Genomic_DNA"/>
</dbReference>
<keyword evidence="4" id="KW-1185">Reference proteome</keyword>
<keyword evidence="1" id="KW-0694">RNA-binding</keyword>
<feature type="domain" description="DRBM" evidence="2">
    <location>
        <begin position="435"/>
        <end position="501"/>
    </location>
</feature>
<dbReference type="SUPFAM" id="SSF54768">
    <property type="entry name" value="dsRNA-binding domain-like"/>
    <property type="match status" value="1"/>
</dbReference>
<organism evidence="3 4">
    <name type="scientific">Mycena alexandri</name>
    <dbReference type="NCBI Taxonomy" id="1745969"/>
    <lineage>
        <taxon>Eukaryota</taxon>
        <taxon>Fungi</taxon>
        <taxon>Dikarya</taxon>
        <taxon>Basidiomycota</taxon>
        <taxon>Agaricomycotina</taxon>
        <taxon>Agaricomycetes</taxon>
        <taxon>Agaricomycetidae</taxon>
        <taxon>Agaricales</taxon>
        <taxon>Marasmiineae</taxon>
        <taxon>Mycenaceae</taxon>
        <taxon>Mycena</taxon>
    </lineage>
</organism>
<dbReference type="SUPFAM" id="SSF57903">
    <property type="entry name" value="FYVE/PHD zinc finger"/>
    <property type="match status" value="1"/>
</dbReference>
<evidence type="ECO:0000259" key="2">
    <source>
        <dbReference type="PROSITE" id="PS50137"/>
    </source>
</evidence>
<dbReference type="AlphaFoldDB" id="A0AAD6S872"/>
<name>A0AAD6S872_9AGAR</name>
<dbReference type="InterPro" id="IPR014720">
    <property type="entry name" value="dsRBD_dom"/>
</dbReference>